<keyword evidence="3" id="KW-1185">Reference proteome</keyword>
<name>A0ABT5L6Q5_9ALTE</name>
<dbReference type="SUPFAM" id="SSF103025">
    <property type="entry name" value="Folate-binding domain"/>
    <property type="match status" value="1"/>
</dbReference>
<protein>
    <recommendedName>
        <fullName evidence="1">tRNA-modifying protein YgfZ-like beta-barrel domain-containing protein</fullName>
    </recommendedName>
</protein>
<dbReference type="InterPro" id="IPR048451">
    <property type="entry name" value="YgfZ_barrel"/>
</dbReference>
<evidence type="ECO:0000259" key="1">
    <source>
        <dbReference type="Pfam" id="PF21130"/>
    </source>
</evidence>
<dbReference type="Gene3D" id="3.30.70.1400">
    <property type="entry name" value="Aminomethyltransferase beta-barrel domains"/>
    <property type="match status" value="1"/>
</dbReference>
<dbReference type="Gene3D" id="2.40.30.160">
    <property type="match status" value="1"/>
</dbReference>
<evidence type="ECO:0000313" key="2">
    <source>
        <dbReference type="EMBL" id="MDC8832744.1"/>
    </source>
</evidence>
<dbReference type="InterPro" id="IPR017703">
    <property type="entry name" value="YgfZ/GCV_T_CS"/>
</dbReference>
<dbReference type="Gene3D" id="3.30.70.1630">
    <property type="match status" value="1"/>
</dbReference>
<sequence length="335" mass="36184">MQLQPVMPANLKDLAANFIVPLETMAGLRLTGDDASTFLHSQLTVDVNKLAQGEVRRTAHCDFKGKSWSISLLAHTSSALVLLGPKAALEATTAQLQKYGVFSKITIAPDEPKYHYFYVAGDAAKAQLKTLMTSLPDKALTLSESPAGIALQLDYPAGSLLVGIDSQHLQAFEQSLSQDGIVCYHEAVFDALQIRAGIPWLTTASHVNQYVPQMMNLQALNAIDFNKGCYMGQEVVARTRYLGKNKRAAMVFKLDTAIAAEASSGAAAADGAIQLEKQAGEHWRSGGTILQLAELGEETWILAIVNNNTSADDAFRLSTFTAAELIHCDLPYTLD</sequence>
<dbReference type="NCBIfam" id="TIGR03317">
    <property type="entry name" value="ygfZ_signature"/>
    <property type="match status" value="1"/>
</dbReference>
<dbReference type="RefSeq" id="WP_273642599.1">
    <property type="nucleotide sequence ID" value="NZ_JAQQXP010000003.1"/>
</dbReference>
<proteinExistence type="predicted"/>
<dbReference type="Proteomes" id="UP001218788">
    <property type="component" value="Unassembled WGS sequence"/>
</dbReference>
<dbReference type="PANTHER" id="PTHR22602">
    <property type="entry name" value="TRANSFERASE CAF17, MITOCHONDRIAL-RELATED"/>
    <property type="match status" value="1"/>
</dbReference>
<dbReference type="InterPro" id="IPR029043">
    <property type="entry name" value="GcvT/YgfZ_C"/>
</dbReference>
<gene>
    <name evidence="2" type="ORF">OIK42_18490</name>
</gene>
<feature type="domain" description="tRNA-modifying protein YgfZ-like beta-barrel" evidence="1">
    <location>
        <begin position="274"/>
        <end position="318"/>
    </location>
</feature>
<dbReference type="InterPro" id="IPR045179">
    <property type="entry name" value="YgfZ/GcvT"/>
</dbReference>
<dbReference type="SUPFAM" id="SSF101790">
    <property type="entry name" value="Aminomethyltransferase beta-barrel domain"/>
    <property type="match status" value="1"/>
</dbReference>
<accession>A0ABT5L6Q5</accession>
<evidence type="ECO:0000313" key="3">
    <source>
        <dbReference type="Proteomes" id="UP001218788"/>
    </source>
</evidence>
<dbReference type="EMBL" id="JAQQXP010000003">
    <property type="protein sequence ID" value="MDC8832744.1"/>
    <property type="molecule type" value="Genomic_DNA"/>
</dbReference>
<dbReference type="PANTHER" id="PTHR22602:SF0">
    <property type="entry name" value="TRANSFERASE CAF17, MITOCHONDRIAL-RELATED"/>
    <property type="match status" value="1"/>
</dbReference>
<reference evidence="2 3" key="1">
    <citation type="submission" date="2022-10" db="EMBL/GenBank/DDBJ databases">
        <title>Alteromonas sp. chi3 Genome sequencing.</title>
        <authorList>
            <person name="Park S."/>
        </authorList>
    </citation>
    <scope>NUCLEOTIDE SEQUENCE [LARGE SCALE GENOMIC DNA]</scope>
    <source>
        <strain evidence="3">chi3</strain>
    </source>
</reference>
<comment type="caution">
    <text evidence="2">The sequence shown here is derived from an EMBL/GenBank/DDBJ whole genome shotgun (WGS) entry which is preliminary data.</text>
</comment>
<organism evidence="2 3">
    <name type="scientific">Alteromonas gilva</name>
    <dbReference type="NCBI Taxonomy" id="2987522"/>
    <lineage>
        <taxon>Bacteria</taxon>
        <taxon>Pseudomonadati</taxon>
        <taxon>Pseudomonadota</taxon>
        <taxon>Gammaproteobacteria</taxon>
        <taxon>Alteromonadales</taxon>
        <taxon>Alteromonadaceae</taxon>
        <taxon>Alteromonas/Salinimonas group</taxon>
        <taxon>Alteromonas</taxon>
    </lineage>
</organism>
<dbReference type="Pfam" id="PF21130">
    <property type="entry name" value="YgfZ_barrel"/>
    <property type="match status" value="1"/>
</dbReference>